<accession>C6MAJ9</accession>
<dbReference type="Proteomes" id="UP000005365">
    <property type="component" value="Unassembled WGS sequence"/>
</dbReference>
<gene>
    <name evidence="1" type="ORF">NEISICOT_03581</name>
</gene>
<evidence type="ECO:0000313" key="2">
    <source>
        <dbReference type="Proteomes" id="UP000005365"/>
    </source>
</evidence>
<organism evidence="1 2">
    <name type="scientific">Neisseria sicca ATCC 29256</name>
    <dbReference type="NCBI Taxonomy" id="547045"/>
    <lineage>
        <taxon>Bacteria</taxon>
        <taxon>Pseudomonadati</taxon>
        <taxon>Pseudomonadota</taxon>
        <taxon>Betaproteobacteria</taxon>
        <taxon>Neisseriales</taxon>
        <taxon>Neisseriaceae</taxon>
        <taxon>Neisseria</taxon>
    </lineage>
</organism>
<name>C6MAJ9_NEISI</name>
<proteinExistence type="predicted"/>
<dbReference type="AlphaFoldDB" id="C6MAJ9"/>
<reference evidence="1" key="1">
    <citation type="submission" date="2009-07" db="EMBL/GenBank/DDBJ databases">
        <authorList>
            <person name="Weinstock G."/>
            <person name="Sodergren E."/>
            <person name="Clifton S."/>
            <person name="Fulton L."/>
            <person name="Fulton B."/>
            <person name="Courtney L."/>
            <person name="Fronick C."/>
            <person name="Harrison M."/>
            <person name="Strong C."/>
            <person name="Farmer C."/>
            <person name="Delahaunty K."/>
            <person name="Markovic C."/>
            <person name="Hall O."/>
            <person name="Minx P."/>
            <person name="Tomlinson C."/>
            <person name="Mitreva M."/>
            <person name="Nelson J."/>
            <person name="Hou S."/>
            <person name="Wollam A."/>
            <person name="Pepin K.H."/>
            <person name="Johnson M."/>
            <person name="Bhonagiri V."/>
            <person name="Nash W.E."/>
            <person name="Warren W."/>
            <person name="Chinwalla A."/>
            <person name="Mardis E.R."/>
            <person name="Wilson R.K."/>
        </authorList>
    </citation>
    <scope>NUCLEOTIDE SEQUENCE [LARGE SCALE GENOMIC DNA]</scope>
    <source>
        <strain evidence="1">ATCC 29256</strain>
    </source>
</reference>
<evidence type="ECO:0000313" key="1">
    <source>
        <dbReference type="EMBL" id="EET42677.1"/>
    </source>
</evidence>
<dbReference type="EMBL" id="ACKO02000041">
    <property type="protein sequence ID" value="EET42677.1"/>
    <property type="molecule type" value="Genomic_DNA"/>
</dbReference>
<keyword evidence="2" id="KW-1185">Reference proteome</keyword>
<sequence length="57" mass="6620">MTYIVTFKQISGFIYTSDNNLPKLIYRPFGYLSIRLSLISSIFLTLFCNQSETLSFI</sequence>
<protein>
    <submittedName>
        <fullName evidence="1">Uncharacterized protein</fullName>
    </submittedName>
</protein>
<comment type="caution">
    <text evidence="1">The sequence shown here is derived from an EMBL/GenBank/DDBJ whole genome shotgun (WGS) entry which is preliminary data.</text>
</comment>